<dbReference type="PANTHER" id="PTHR45832:SF22">
    <property type="entry name" value="SERINE_THREONINE-PROTEIN KINASE SAMKA-RELATED"/>
    <property type="match status" value="1"/>
</dbReference>
<sequence length="268" mass="30778">MTPFLRIGQSLQGQAGFYTIGKQIQKTVWLAKDKLHQPVFIKSVHHFRLQNERDIMEPSDPPAIVLKHLDDNLLNASTFQKLTRSQIKHVAKSVLEALSVLHAHTFVHTDFGSTVPASSAYAKDGNMIGAPIWRSPEVHLRIGWGTAPDIWSFGATLISLLYGNNFFLFKPDVSADHEDYDLRILQRQCEFLGPFPLSYREICPPGTLDVLARIMRGIPPERKRPFTRISEKELRRGDKEFIVRIMRLDPRERPSAVELLRVRWFEVE</sequence>
<dbReference type="Gene3D" id="1.10.510.10">
    <property type="entry name" value="Transferase(Phosphotransferase) domain 1"/>
    <property type="match status" value="2"/>
</dbReference>
<dbReference type="InterPro" id="IPR011009">
    <property type="entry name" value="Kinase-like_dom_sf"/>
</dbReference>
<evidence type="ECO:0000259" key="4">
    <source>
        <dbReference type="PROSITE" id="PS50011"/>
    </source>
</evidence>
<keyword evidence="6" id="KW-1185">Reference proteome</keyword>
<feature type="domain" description="Protein kinase" evidence="4">
    <location>
        <begin position="1"/>
        <end position="265"/>
    </location>
</feature>
<evidence type="ECO:0000256" key="2">
    <source>
        <dbReference type="ARBA" id="ARBA00022741"/>
    </source>
</evidence>
<dbReference type="SMART" id="SM00220">
    <property type="entry name" value="S_TKc"/>
    <property type="match status" value="1"/>
</dbReference>
<evidence type="ECO:0000256" key="3">
    <source>
        <dbReference type="ARBA" id="ARBA00022840"/>
    </source>
</evidence>
<dbReference type="GO" id="GO:0004672">
    <property type="term" value="F:protein kinase activity"/>
    <property type="evidence" value="ECO:0007669"/>
    <property type="project" value="InterPro"/>
</dbReference>
<dbReference type="STRING" id="1450537.A0A395HMR6"/>
<proteinExistence type="inferred from homology"/>
<dbReference type="GO" id="GO:0005524">
    <property type="term" value="F:ATP binding"/>
    <property type="evidence" value="ECO:0007669"/>
    <property type="project" value="UniProtKB-KW"/>
</dbReference>
<evidence type="ECO:0000256" key="1">
    <source>
        <dbReference type="ARBA" id="ARBA00008874"/>
    </source>
</evidence>
<dbReference type="SUPFAM" id="SSF56112">
    <property type="entry name" value="Protein kinase-like (PK-like)"/>
    <property type="match status" value="1"/>
</dbReference>
<keyword evidence="3" id="KW-0067">ATP-binding</keyword>
<dbReference type="RefSeq" id="XP_025547699.1">
    <property type="nucleotide sequence ID" value="XM_025697851.1"/>
</dbReference>
<dbReference type="PANTHER" id="PTHR45832">
    <property type="entry name" value="SERINE/THREONINE-PROTEIN KINASE SAMKA-RELATED-RELATED"/>
    <property type="match status" value="1"/>
</dbReference>
<accession>A0A395HMR6</accession>
<protein>
    <submittedName>
        <fullName evidence="5">Kinase-like protein</fullName>
    </submittedName>
</protein>
<dbReference type="GeneID" id="37202140"/>
<dbReference type="PROSITE" id="PS50011">
    <property type="entry name" value="PROTEIN_KINASE_DOM"/>
    <property type="match status" value="1"/>
</dbReference>
<dbReference type="OrthoDB" id="5979581at2759"/>
<dbReference type="InterPro" id="IPR000719">
    <property type="entry name" value="Prot_kinase_dom"/>
</dbReference>
<keyword evidence="5" id="KW-0418">Kinase</keyword>
<evidence type="ECO:0000313" key="6">
    <source>
        <dbReference type="Proteomes" id="UP000248961"/>
    </source>
</evidence>
<comment type="similarity">
    <text evidence="1">Belongs to the protein kinase superfamily. STE Ser/Thr protein kinase family. STE20 subfamily.</text>
</comment>
<dbReference type="Pfam" id="PF00069">
    <property type="entry name" value="Pkinase"/>
    <property type="match status" value="1"/>
</dbReference>
<dbReference type="EMBL" id="KZ824312">
    <property type="protein sequence ID" value="RAL08545.1"/>
    <property type="molecule type" value="Genomic_DNA"/>
</dbReference>
<keyword evidence="5" id="KW-0808">Transferase</keyword>
<dbReference type="VEuPathDB" id="FungiDB:BO97DRAFT_437486"/>
<reference evidence="5 6" key="1">
    <citation type="submission" date="2018-02" db="EMBL/GenBank/DDBJ databases">
        <title>The genomes of Aspergillus section Nigri reveals drivers in fungal speciation.</title>
        <authorList>
            <consortium name="DOE Joint Genome Institute"/>
            <person name="Vesth T.C."/>
            <person name="Nybo J."/>
            <person name="Theobald S."/>
            <person name="Brandl J."/>
            <person name="Frisvad J.C."/>
            <person name="Nielsen K.F."/>
            <person name="Lyhne E.K."/>
            <person name="Kogle M.E."/>
            <person name="Kuo A."/>
            <person name="Riley R."/>
            <person name="Clum A."/>
            <person name="Nolan M."/>
            <person name="Lipzen A."/>
            <person name="Salamov A."/>
            <person name="Henrissat B."/>
            <person name="Wiebenga A."/>
            <person name="De vries R.P."/>
            <person name="Grigoriev I.V."/>
            <person name="Mortensen U.H."/>
            <person name="Andersen M.R."/>
            <person name="Baker S.E."/>
        </authorList>
    </citation>
    <scope>NUCLEOTIDE SEQUENCE [LARGE SCALE GENOMIC DNA]</scope>
    <source>
        <strain evidence="5 6">CBS 101889</strain>
    </source>
</reference>
<dbReference type="Proteomes" id="UP000248961">
    <property type="component" value="Unassembled WGS sequence"/>
</dbReference>
<organism evidence="5 6">
    <name type="scientific">Aspergillus homomorphus (strain CBS 101889)</name>
    <dbReference type="NCBI Taxonomy" id="1450537"/>
    <lineage>
        <taxon>Eukaryota</taxon>
        <taxon>Fungi</taxon>
        <taxon>Dikarya</taxon>
        <taxon>Ascomycota</taxon>
        <taxon>Pezizomycotina</taxon>
        <taxon>Eurotiomycetes</taxon>
        <taxon>Eurotiomycetidae</taxon>
        <taxon>Eurotiales</taxon>
        <taxon>Aspergillaceae</taxon>
        <taxon>Aspergillus</taxon>
        <taxon>Aspergillus subgen. Circumdati</taxon>
    </lineage>
</organism>
<dbReference type="InterPro" id="IPR051931">
    <property type="entry name" value="PAK3-like"/>
</dbReference>
<name>A0A395HMR6_ASPHC</name>
<dbReference type="Gene3D" id="3.30.200.20">
    <property type="entry name" value="Phosphorylase Kinase, domain 1"/>
    <property type="match status" value="1"/>
</dbReference>
<evidence type="ECO:0000313" key="5">
    <source>
        <dbReference type="EMBL" id="RAL08545.1"/>
    </source>
</evidence>
<gene>
    <name evidence="5" type="ORF">BO97DRAFT_437486</name>
</gene>
<keyword evidence="2" id="KW-0547">Nucleotide-binding</keyword>
<dbReference type="AlphaFoldDB" id="A0A395HMR6"/>